<feature type="transmembrane region" description="Helical" evidence="2">
    <location>
        <begin position="132"/>
        <end position="153"/>
    </location>
</feature>
<feature type="region of interest" description="Disordered" evidence="1">
    <location>
        <begin position="236"/>
        <end position="347"/>
    </location>
</feature>
<keyword evidence="2" id="KW-1133">Transmembrane helix</keyword>
<keyword evidence="2" id="KW-0472">Membrane</keyword>
<accession>A0A0N9IG41</accession>
<evidence type="ECO:0000256" key="1">
    <source>
        <dbReference type="SAM" id="MobiDB-lite"/>
    </source>
</evidence>
<reference evidence="4 5" key="1">
    <citation type="submission" date="2015-07" db="EMBL/GenBank/DDBJ databases">
        <title>Genome sequencing of Kibdelosporangium phytohabitans.</title>
        <authorList>
            <person name="Qin S."/>
            <person name="Xing K."/>
        </authorList>
    </citation>
    <scope>NUCLEOTIDE SEQUENCE [LARGE SCALE GENOMIC DNA]</scope>
    <source>
        <strain evidence="4 5">KLBMP1111</strain>
    </source>
</reference>
<dbReference type="Gene3D" id="6.10.250.1300">
    <property type="match status" value="1"/>
</dbReference>
<feature type="domain" description="Anti-sigma-D factor RsdA sigma factor binding region" evidence="3">
    <location>
        <begin position="58"/>
        <end position="104"/>
    </location>
</feature>
<name>A0A0N9IG41_9PSEU</name>
<keyword evidence="2" id="KW-0812">Transmembrane</keyword>
<gene>
    <name evidence="4" type="ORF">AOZ06_49270</name>
</gene>
<evidence type="ECO:0000256" key="2">
    <source>
        <dbReference type="SAM" id="Phobius"/>
    </source>
</evidence>
<evidence type="ECO:0000259" key="3">
    <source>
        <dbReference type="Pfam" id="PF16751"/>
    </source>
</evidence>
<organism evidence="4 5">
    <name type="scientific">Kibdelosporangium phytohabitans</name>
    <dbReference type="NCBI Taxonomy" id="860235"/>
    <lineage>
        <taxon>Bacteria</taxon>
        <taxon>Bacillati</taxon>
        <taxon>Actinomycetota</taxon>
        <taxon>Actinomycetes</taxon>
        <taxon>Pseudonocardiales</taxon>
        <taxon>Pseudonocardiaceae</taxon>
        <taxon>Kibdelosporangium</taxon>
    </lineage>
</organism>
<feature type="compositionally biased region" description="Basic and acidic residues" evidence="1">
    <location>
        <begin position="33"/>
        <end position="43"/>
    </location>
</feature>
<feature type="compositionally biased region" description="Gly residues" evidence="1">
    <location>
        <begin position="301"/>
        <end position="313"/>
    </location>
</feature>
<evidence type="ECO:0000313" key="4">
    <source>
        <dbReference type="EMBL" id="ALG13803.1"/>
    </source>
</evidence>
<dbReference type="KEGG" id="kphy:AOZ06_49270"/>
<feature type="compositionally biased region" description="Gly residues" evidence="1">
    <location>
        <begin position="322"/>
        <end position="335"/>
    </location>
</feature>
<feature type="compositionally biased region" description="Pro residues" evidence="1">
    <location>
        <begin position="266"/>
        <end position="285"/>
    </location>
</feature>
<dbReference type="Proteomes" id="UP000063699">
    <property type="component" value="Chromosome"/>
</dbReference>
<dbReference type="Pfam" id="PF16751">
    <property type="entry name" value="RsdA_SigD_bd"/>
    <property type="match status" value="1"/>
</dbReference>
<feature type="compositionally biased region" description="Basic and acidic residues" evidence="1">
    <location>
        <begin position="1"/>
        <end position="13"/>
    </location>
</feature>
<dbReference type="STRING" id="860235.AOZ06_49270"/>
<feature type="compositionally biased region" description="Low complexity" evidence="1">
    <location>
        <begin position="286"/>
        <end position="300"/>
    </location>
</feature>
<proteinExistence type="predicted"/>
<dbReference type="InterPro" id="IPR031928">
    <property type="entry name" value="RsdA_SigD-bd"/>
</dbReference>
<sequence>MADRHESDSRESPESPQTGRSGDIYPVTSGAKSTERDDTHVSPENEYFSAIDLDEADDVAQIRADDELLDALAAKTDHAESVDFDDEQLNALLLAWRQDVDSVPVPEIVDTKTAVATVTAARSARRRRPRMLVPVAAAAAVLAIAFAGVGMAARDAEPGDPLWGLSKVLYADHARSVEAAKSVRTDLNDAQQALEQGRINEAKDRLDAAGTALSNVSNEDGKDVLQAEHESLLEQLTMGPPPEKPTSPRVDVSKPSAPSSSTTPTPSGPPPSQPPSEKPSEPPTPSGGSSEPGKPPSSGTNGSGGTQDPGTGSGPPRSEAPGDGGRPGTGAGSGAPEGNAPQANTSS</sequence>
<feature type="compositionally biased region" description="Low complexity" evidence="1">
    <location>
        <begin position="253"/>
        <end position="265"/>
    </location>
</feature>
<keyword evidence="5" id="KW-1185">Reference proteome</keyword>
<protein>
    <recommendedName>
        <fullName evidence="3">Anti-sigma-D factor RsdA sigma factor binding region domain-containing protein</fullName>
    </recommendedName>
</protein>
<dbReference type="AlphaFoldDB" id="A0A0N9IG41"/>
<evidence type="ECO:0000313" key="5">
    <source>
        <dbReference type="Proteomes" id="UP000063699"/>
    </source>
</evidence>
<feature type="region of interest" description="Disordered" evidence="1">
    <location>
        <begin position="1"/>
        <end position="45"/>
    </location>
</feature>
<dbReference type="EMBL" id="CP012752">
    <property type="protein sequence ID" value="ALG13803.1"/>
    <property type="molecule type" value="Genomic_DNA"/>
</dbReference>